<dbReference type="Proteomes" id="UP001165366">
    <property type="component" value="Unassembled WGS sequence"/>
</dbReference>
<name>A0ABS9K9Z4_9BACT</name>
<gene>
    <name evidence="2" type="ORF">L6773_03775</name>
</gene>
<reference evidence="2" key="2">
    <citation type="submission" date="2024-05" db="EMBL/GenBank/DDBJ databases">
        <title>Rhodohalobacter halophilus gen. nov., sp. nov., a moderately halophilic member of the family Balneolaceae.</title>
        <authorList>
            <person name="Xia J."/>
        </authorList>
    </citation>
    <scope>NUCLEOTIDE SEQUENCE</scope>
    <source>
        <strain evidence="2">WB101</strain>
    </source>
</reference>
<evidence type="ECO:0000313" key="2">
    <source>
        <dbReference type="EMBL" id="MCG2587672.1"/>
    </source>
</evidence>
<dbReference type="Gene3D" id="3.40.630.30">
    <property type="match status" value="1"/>
</dbReference>
<organism evidence="2 3">
    <name type="scientific">Rhodohalobacter sulfatireducens</name>
    <dbReference type="NCBI Taxonomy" id="2911366"/>
    <lineage>
        <taxon>Bacteria</taxon>
        <taxon>Pseudomonadati</taxon>
        <taxon>Balneolota</taxon>
        <taxon>Balneolia</taxon>
        <taxon>Balneolales</taxon>
        <taxon>Balneolaceae</taxon>
        <taxon>Rhodohalobacter</taxon>
    </lineage>
</organism>
<accession>A0ABS9K9Z4</accession>
<dbReference type="InterPro" id="IPR031165">
    <property type="entry name" value="GNAT_YJDJ"/>
</dbReference>
<evidence type="ECO:0000259" key="1">
    <source>
        <dbReference type="PROSITE" id="PS51729"/>
    </source>
</evidence>
<dbReference type="InterPro" id="IPR045057">
    <property type="entry name" value="Gcn5-rel_NAT"/>
</dbReference>
<dbReference type="Pfam" id="PF14542">
    <property type="entry name" value="Acetyltransf_CG"/>
    <property type="match status" value="1"/>
</dbReference>
<dbReference type="PANTHER" id="PTHR31435:SF10">
    <property type="entry name" value="BSR4717 PROTEIN"/>
    <property type="match status" value="1"/>
</dbReference>
<evidence type="ECO:0000313" key="3">
    <source>
        <dbReference type="Proteomes" id="UP001165366"/>
    </source>
</evidence>
<proteinExistence type="predicted"/>
<protein>
    <submittedName>
        <fullName evidence="2">N-acetyltransferase</fullName>
    </submittedName>
</protein>
<dbReference type="PANTHER" id="PTHR31435">
    <property type="entry name" value="PROTEIN NATD1"/>
    <property type="match status" value="1"/>
</dbReference>
<sequence length="101" mass="11919">MEKEPKGTFSDNKEKKRFELQVGEITAFVDYIINKKGNIYLTHTEVPKEAEGQGYAKELLENVFREIEKRELELVPICPFVKAYLHRKPEWKKLLADFAQF</sequence>
<comment type="caution">
    <text evidence="2">The sequence shown here is derived from an EMBL/GenBank/DDBJ whole genome shotgun (WGS) entry which is preliminary data.</text>
</comment>
<dbReference type="EMBL" id="JAKLWS010000003">
    <property type="protein sequence ID" value="MCG2587672.1"/>
    <property type="molecule type" value="Genomic_DNA"/>
</dbReference>
<dbReference type="PROSITE" id="PS51729">
    <property type="entry name" value="GNAT_YJDJ"/>
    <property type="match status" value="1"/>
</dbReference>
<dbReference type="RefSeq" id="WP_237852515.1">
    <property type="nucleotide sequence ID" value="NZ_JAKLWS010000003.1"/>
</dbReference>
<dbReference type="InterPro" id="IPR016181">
    <property type="entry name" value="Acyl_CoA_acyltransferase"/>
</dbReference>
<keyword evidence="3" id="KW-1185">Reference proteome</keyword>
<reference evidence="2" key="1">
    <citation type="submission" date="2022-01" db="EMBL/GenBank/DDBJ databases">
        <authorList>
            <person name="Wang Y."/>
        </authorList>
    </citation>
    <scope>NUCLEOTIDE SEQUENCE</scope>
    <source>
        <strain evidence="2">WB101</strain>
    </source>
</reference>
<feature type="domain" description="N-acetyltransferase" evidence="1">
    <location>
        <begin position="10"/>
        <end position="96"/>
    </location>
</feature>
<dbReference type="SUPFAM" id="SSF55729">
    <property type="entry name" value="Acyl-CoA N-acyltransferases (Nat)"/>
    <property type="match status" value="1"/>
</dbReference>